<evidence type="ECO:0000313" key="3">
    <source>
        <dbReference type="Proteomes" id="UP000057820"/>
    </source>
</evidence>
<dbReference type="InterPro" id="IPR032710">
    <property type="entry name" value="NTF2-like_dom_sf"/>
</dbReference>
<dbReference type="KEGG" id="nfr:ERS450000_01813"/>
<name>A0A0H5NME4_NOCFR</name>
<dbReference type="Gene3D" id="3.10.450.50">
    <property type="match status" value="1"/>
</dbReference>
<dbReference type="EMBL" id="LN868938">
    <property type="protein sequence ID" value="CRY76357.1"/>
    <property type="molecule type" value="Genomic_DNA"/>
</dbReference>
<reference evidence="3" key="1">
    <citation type="submission" date="2015-03" db="EMBL/GenBank/DDBJ databases">
        <authorList>
            <consortium name="Pathogen Informatics"/>
        </authorList>
    </citation>
    <scope>NUCLEOTIDE SEQUENCE [LARGE SCALE GENOMIC DNA]</scope>
    <source>
        <strain evidence="3">NCTC11134</strain>
    </source>
</reference>
<gene>
    <name evidence="2" type="ORF">ERS450000_01813</name>
</gene>
<evidence type="ECO:0000259" key="1">
    <source>
        <dbReference type="Pfam" id="PF14534"/>
    </source>
</evidence>
<dbReference type="InterPro" id="IPR011944">
    <property type="entry name" value="Steroid_delta5-4_isomerase"/>
</dbReference>
<dbReference type="SUPFAM" id="SSF54427">
    <property type="entry name" value="NTF2-like"/>
    <property type="match status" value="1"/>
</dbReference>
<feature type="domain" description="DUF4440" evidence="1">
    <location>
        <begin position="13"/>
        <end position="125"/>
    </location>
</feature>
<dbReference type="InterPro" id="IPR027843">
    <property type="entry name" value="DUF4440"/>
</dbReference>
<sequence>MTTTDTTDRAALHALLRAQSAAWAAGDGAAFAATFTPDAVFVSVIGEHIEGSAELARVMQEGFDGFMRDTRLSEPERTTIGFPAPDVAVVVTSGVCVLRGGATTGDPADRSIQTRTAVRRDGRWLFASFQNTRIRQAP</sequence>
<evidence type="ECO:0000313" key="2">
    <source>
        <dbReference type="EMBL" id="CRY76357.1"/>
    </source>
</evidence>
<dbReference type="Proteomes" id="UP000057820">
    <property type="component" value="Chromosome 1"/>
</dbReference>
<dbReference type="AlphaFoldDB" id="A0A0H5NME4"/>
<accession>A0A0H5NME4</accession>
<dbReference type="RefSeq" id="WP_060591899.1">
    <property type="nucleotide sequence ID" value="NZ_CAACYE020000001.1"/>
</dbReference>
<proteinExistence type="predicted"/>
<dbReference type="NCBIfam" id="TIGR02246">
    <property type="entry name" value="SgcJ/EcaC family oxidoreductase"/>
    <property type="match status" value="1"/>
</dbReference>
<protein>
    <recommendedName>
        <fullName evidence="1">DUF4440 domain-containing protein</fullName>
    </recommendedName>
</protein>
<dbReference type="Pfam" id="PF14534">
    <property type="entry name" value="DUF4440"/>
    <property type="match status" value="1"/>
</dbReference>
<organism evidence="2 3">
    <name type="scientific">Nocardia farcinica</name>
    <dbReference type="NCBI Taxonomy" id="37329"/>
    <lineage>
        <taxon>Bacteria</taxon>
        <taxon>Bacillati</taxon>
        <taxon>Actinomycetota</taxon>
        <taxon>Actinomycetes</taxon>
        <taxon>Mycobacteriales</taxon>
        <taxon>Nocardiaceae</taxon>
        <taxon>Nocardia</taxon>
    </lineage>
</organism>